<evidence type="ECO:0000256" key="4">
    <source>
        <dbReference type="ARBA" id="ARBA00022692"/>
    </source>
</evidence>
<evidence type="ECO:0000256" key="5">
    <source>
        <dbReference type="ARBA" id="ARBA00023077"/>
    </source>
</evidence>
<keyword evidence="6 8" id="KW-0472">Membrane</keyword>
<accession>A0ABT8VPI7</accession>
<evidence type="ECO:0000313" key="13">
    <source>
        <dbReference type="EMBL" id="MDO3693880.1"/>
    </source>
</evidence>
<protein>
    <submittedName>
        <fullName evidence="13">TonB-dependent receptor plug domain-containing protein</fullName>
    </submittedName>
</protein>
<evidence type="ECO:0000256" key="8">
    <source>
        <dbReference type="PROSITE-ProRule" id="PRU01360"/>
    </source>
</evidence>
<dbReference type="Pfam" id="PF07715">
    <property type="entry name" value="Plug"/>
    <property type="match status" value="1"/>
</dbReference>
<organism evidence="13 14">
    <name type="scientific">Wenyingzhuangia gilva</name>
    <dbReference type="NCBI Taxonomy" id="3057677"/>
    <lineage>
        <taxon>Bacteria</taxon>
        <taxon>Pseudomonadati</taxon>
        <taxon>Bacteroidota</taxon>
        <taxon>Flavobacteriia</taxon>
        <taxon>Flavobacteriales</taxon>
        <taxon>Flavobacteriaceae</taxon>
        <taxon>Wenyingzhuangia</taxon>
    </lineage>
</organism>
<keyword evidence="10" id="KW-0732">Signal</keyword>
<evidence type="ECO:0000313" key="14">
    <source>
        <dbReference type="Proteomes" id="UP001168642"/>
    </source>
</evidence>
<dbReference type="InterPro" id="IPR000531">
    <property type="entry name" value="Beta-barrel_TonB"/>
</dbReference>
<dbReference type="EMBL" id="JAUMIT010000001">
    <property type="protein sequence ID" value="MDO3693880.1"/>
    <property type="molecule type" value="Genomic_DNA"/>
</dbReference>
<evidence type="ECO:0000256" key="9">
    <source>
        <dbReference type="RuleBase" id="RU003357"/>
    </source>
</evidence>
<dbReference type="InterPro" id="IPR008969">
    <property type="entry name" value="CarboxyPept-like_regulatory"/>
</dbReference>
<name>A0ABT8VPI7_9FLAO</name>
<dbReference type="Gene3D" id="2.40.170.20">
    <property type="entry name" value="TonB-dependent receptor, beta-barrel domain"/>
    <property type="match status" value="1"/>
</dbReference>
<evidence type="ECO:0000256" key="7">
    <source>
        <dbReference type="ARBA" id="ARBA00023237"/>
    </source>
</evidence>
<dbReference type="PANTHER" id="PTHR30069:SF36">
    <property type="entry name" value="BLL6948 PROTEIN"/>
    <property type="match status" value="1"/>
</dbReference>
<keyword evidence="7 8" id="KW-0998">Cell outer membrane</keyword>
<keyword evidence="3 8" id="KW-1134">Transmembrane beta strand</keyword>
<dbReference type="SUPFAM" id="SSF56935">
    <property type="entry name" value="Porins"/>
    <property type="match status" value="1"/>
</dbReference>
<dbReference type="PANTHER" id="PTHR30069">
    <property type="entry name" value="TONB-DEPENDENT OUTER MEMBRANE RECEPTOR"/>
    <property type="match status" value="1"/>
</dbReference>
<gene>
    <name evidence="13" type="ORF">QVZ41_03330</name>
</gene>
<evidence type="ECO:0000259" key="12">
    <source>
        <dbReference type="Pfam" id="PF07715"/>
    </source>
</evidence>
<dbReference type="PROSITE" id="PS52016">
    <property type="entry name" value="TONB_DEPENDENT_REC_3"/>
    <property type="match status" value="1"/>
</dbReference>
<comment type="similarity">
    <text evidence="8 9">Belongs to the TonB-dependent receptor family.</text>
</comment>
<evidence type="ECO:0000256" key="6">
    <source>
        <dbReference type="ARBA" id="ARBA00023136"/>
    </source>
</evidence>
<dbReference type="Proteomes" id="UP001168642">
    <property type="component" value="Unassembled WGS sequence"/>
</dbReference>
<dbReference type="InterPro" id="IPR037066">
    <property type="entry name" value="Plug_dom_sf"/>
</dbReference>
<feature type="domain" description="TonB-dependent receptor plug" evidence="12">
    <location>
        <begin position="111"/>
        <end position="215"/>
    </location>
</feature>
<proteinExistence type="inferred from homology"/>
<comment type="subcellular location">
    <subcellularLocation>
        <location evidence="1 8">Cell outer membrane</location>
        <topology evidence="1 8">Multi-pass membrane protein</topology>
    </subcellularLocation>
</comment>
<evidence type="ECO:0000256" key="2">
    <source>
        <dbReference type="ARBA" id="ARBA00022448"/>
    </source>
</evidence>
<sequence length="739" mass="83708">MKKFSWVLFLLISVTGFSQTLQGVVSDEKNRPVEFMYVINQRTQNHAHTNFKGVFEMERLKVGDTLVFNKMGFETKQIVYNKNTKLNVTVKAKTIDLDQIMLSPEINEDKIITSIDVERNPVKSSQELLTKVPGLIIGQHAGGGKAEQIFYRGFDIDHGTDLQVNVDGIPVNMVSHAHGQGYADLHFVIPETVDKIDFKAGPYHFSQGNFATTGTVNLKSKENLDHNLIKLEGGQFNTKRLLFMNTFLDKTDESAYVAIENLNSDGAFESPQNFKRFNINSKYFKTFKNTKLEFSFSHFVSSWNASGQIPQRALDNGTITRFGAIDDTEGGETSRTNVSLRMIQKYDDNSQMKHFAYYSKYKFDLYSNFTFFLNNPVDGDQIYQSEGRDVFGYNSDYQKEMMWGNTEVVINGGVGVRTDMVGNNQLSETKNKSEILQRLRYGDVNETNYFGYASAAFQLNKWSVNPSLRLDYVSFGYQDFIENNNTTGFKLKEQSAAILSPRLSVSYTPNNSFQSYFKVGQGFHTNDSRLIITSQANAIPKAYSTDAGFVWKTTPKLLLGLDLWAMLSEQEFVYVGDAGIVEPNGASVRQGVSFNTRYQPIKALFVNFDVNYTHARFRDEPSGQDYVPLAPDFTLKGGVSYKKDLGFYAGINALHIKDRPANEDNSIVAEGYTVTNLNMGYIWEKFELGVQIQNLFDVAWNETQFATESRLQNETQSVEEIHFTPGTPFFVKGTIAYKF</sequence>
<dbReference type="InterPro" id="IPR012910">
    <property type="entry name" value="Plug_dom"/>
</dbReference>
<dbReference type="InterPro" id="IPR036942">
    <property type="entry name" value="Beta-barrel_TonB_sf"/>
</dbReference>
<keyword evidence="5 9" id="KW-0798">TonB box</keyword>
<keyword evidence="4 8" id="KW-0812">Transmembrane</keyword>
<evidence type="ECO:0000256" key="10">
    <source>
        <dbReference type="SAM" id="SignalP"/>
    </source>
</evidence>
<keyword evidence="13" id="KW-0675">Receptor</keyword>
<reference evidence="13" key="1">
    <citation type="submission" date="2023-07" db="EMBL/GenBank/DDBJ databases">
        <title>Wenyingzhuangia sp. chi5 genome sequencing and assembly.</title>
        <authorList>
            <person name="Park S."/>
        </authorList>
    </citation>
    <scope>NUCLEOTIDE SEQUENCE</scope>
    <source>
        <strain evidence="13">Chi5</strain>
    </source>
</reference>
<comment type="caution">
    <text evidence="13">The sequence shown here is derived from an EMBL/GenBank/DDBJ whole genome shotgun (WGS) entry which is preliminary data.</text>
</comment>
<dbReference type="Pfam" id="PF00593">
    <property type="entry name" value="TonB_dep_Rec_b-barrel"/>
    <property type="match status" value="1"/>
</dbReference>
<dbReference type="Gene3D" id="2.170.130.10">
    <property type="entry name" value="TonB-dependent receptor, plug domain"/>
    <property type="match status" value="1"/>
</dbReference>
<keyword evidence="14" id="KW-1185">Reference proteome</keyword>
<evidence type="ECO:0000256" key="3">
    <source>
        <dbReference type="ARBA" id="ARBA00022452"/>
    </source>
</evidence>
<dbReference type="RefSeq" id="WP_302883128.1">
    <property type="nucleotide sequence ID" value="NZ_JAUMIT010000001.1"/>
</dbReference>
<feature type="chain" id="PRO_5045605613" evidence="10">
    <location>
        <begin position="21"/>
        <end position="739"/>
    </location>
</feature>
<dbReference type="InterPro" id="IPR039426">
    <property type="entry name" value="TonB-dep_rcpt-like"/>
</dbReference>
<evidence type="ECO:0000256" key="1">
    <source>
        <dbReference type="ARBA" id="ARBA00004571"/>
    </source>
</evidence>
<dbReference type="Pfam" id="PF13715">
    <property type="entry name" value="CarbopepD_reg_2"/>
    <property type="match status" value="1"/>
</dbReference>
<evidence type="ECO:0000259" key="11">
    <source>
        <dbReference type="Pfam" id="PF00593"/>
    </source>
</evidence>
<feature type="signal peptide" evidence="10">
    <location>
        <begin position="1"/>
        <end position="20"/>
    </location>
</feature>
<keyword evidence="2 8" id="KW-0813">Transport</keyword>
<feature type="domain" description="TonB-dependent receptor-like beta-barrel" evidence="11">
    <location>
        <begin position="282"/>
        <end position="695"/>
    </location>
</feature>
<dbReference type="SUPFAM" id="SSF49464">
    <property type="entry name" value="Carboxypeptidase regulatory domain-like"/>
    <property type="match status" value="1"/>
</dbReference>